<keyword evidence="1" id="KW-0560">Oxidoreductase</keyword>
<evidence type="ECO:0000313" key="4">
    <source>
        <dbReference type="Proteomes" id="UP001274830"/>
    </source>
</evidence>
<comment type="caution">
    <text evidence="3">The sequence shown here is derived from an EMBL/GenBank/DDBJ whole genome shotgun (WGS) entry which is preliminary data.</text>
</comment>
<accession>A0AAE0TPA9</accession>
<evidence type="ECO:0000259" key="2">
    <source>
        <dbReference type="Pfam" id="PF00248"/>
    </source>
</evidence>
<evidence type="ECO:0000256" key="1">
    <source>
        <dbReference type="ARBA" id="ARBA00023002"/>
    </source>
</evidence>
<evidence type="ECO:0000313" key="3">
    <source>
        <dbReference type="EMBL" id="KAK3670979.1"/>
    </source>
</evidence>
<organism evidence="3 4">
    <name type="scientific">Recurvomyces mirabilis</name>
    <dbReference type="NCBI Taxonomy" id="574656"/>
    <lineage>
        <taxon>Eukaryota</taxon>
        <taxon>Fungi</taxon>
        <taxon>Dikarya</taxon>
        <taxon>Ascomycota</taxon>
        <taxon>Pezizomycotina</taxon>
        <taxon>Dothideomycetes</taxon>
        <taxon>Dothideomycetidae</taxon>
        <taxon>Mycosphaerellales</taxon>
        <taxon>Teratosphaeriaceae</taxon>
        <taxon>Recurvomyces</taxon>
    </lineage>
</organism>
<dbReference type="SUPFAM" id="SSF51430">
    <property type="entry name" value="NAD(P)-linked oxidoreductase"/>
    <property type="match status" value="1"/>
</dbReference>
<dbReference type="AlphaFoldDB" id="A0AAE0TPA9"/>
<dbReference type="PANTHER" id="PTHR43364:SF4">
    <property type="entry name" value="NAD(P)-LINKED OXIDOREDUCTASE SUPERFAMILY PROTEIN"/>
    <property type="match status" value="1"/>
</dbReference>
<sequence>MPPTTIFGDIGKLHANDLRTTLQSLDIHRIDTAARYQDGESEKIIGAASFPKDFTIDTKIKFWFPGDGTLTSSAIETSLTNSLKVLGPDYATPLSETAEAFDDQYRRGRFTHLGVSNFMPEMLQEYIDICDKEGYVKPTVYEGHYNLLCRSYEETLFPLLREYGIAFNAYSPLGGGFLLGNFTTEGHQSGSRFATQGGMYNNFYDRPALHEAVAKLRAISEKSGLGMDELNLRWLKFHSILGDEDGMILGASKLPYIEKNHAQLSKGPLQESVAKQLDALFTDDVKRAATEIVDFKKMVGR</sequence>
<keyword evidence="4" id="KW-1185">Reference proteome</keyword>
<dbReference type="InterPro" id="IPR050523">
    <property type="entry name" value="AKR_Detox_Biosynth"/>
</dbReference>
<dbReference type="InterPro" id="IPR023210">
    <property type="entry name" value="NADP_OxRdtase_dom"/>
</dbReference>
<proteinExistence type="predicted"/>
<protein>
    <recommendedName>
        <fullName evidence="2">NADP-dependent oxidoreductase domain-containing protein</fullName>
    </recommendedName>
</protein>
<dbReference type="GO" id="GO:0016491">
    <property type="term" value="F:oxidoreductase activity"/>
    <property type="evidence" value="ECO:0007669"/>
    <property type="project" value="UniProtKB-KW"/>
</dbReference>
<dbReference type="EMBL" id="JAUTXT010000048">
    <property type="protein sequence ID" value="KAK3670979.1"/>
    <property type="molecule type" value="Genomic_DNA"/>
</dbReference>
<dbReference type="Gene3D" id="3.20.20.100">
    <property type="entry name" value="NADP-dependent oxidoreductase domain"/>
    <property type="match status" value="1"/>
</dbReference>
<dbReference type="InterPro" id="IPR036812">
    <property type="entry name" value="NAD(P)_OxRdtase_dom_sf"/>
</dbReference>
<feature type="domain" description="NADP-dependent oxidoreductase" evidence="2">
    <location>
        <begin position="19"/>
        <end position="280"/>
    </location>
</feature>
<name>A0AAE0TPA9_9PEZI</name>
<gene>
    <name evidence="3" type="ORF">LTR78_009095</name>
</gene>
<dbReference type="Proteomes" id="UP001274830">
    <property type="component" value="Unassembled WGS sequence"/>
</dbReference>
<reference evidence="3" key="1">
    <citation type="submission" date="2023-07" db="EMBL/GenBank/DDBJ databases">
        <title>Black Yeasts Isolated from many extreme environments.</title>
        <authorList>
            <person name="Coleine C."/>
            <person name="Stajich J.E."/>
            <person name="Selbmann L."/>
        </authorList>
    </citation>
    <scope>NUCLEOTIDE SEQUENCE</scope>
    <source>
        <strain evidence="3">CCFEE 5485</strain>
    </source>
</reference>
<dbReference type="PANTHER" id="PTHR43364">
    <property type="entry name" value="NADH-SPECIFIC METHYLGLYOXAL REDUCTASE-RELATED"/>
    <property type="match status" value="1"/>
</dbReference>
<dbReference type="Pfam" id="PF00248">
    <property type="entry name" value="Aldo_ket_red"/>
    <property type="match status" value="1"/>
</dbReference>